<comment type="caution">
    <text evidence="2">The sequence shown here is derived from an EMBL/GenBank/DDBJ whole genome shotgun (WGS) entry which is preliminary data.</text>
</comment>
<dbReference type="Proteomes" id="UP000014115">
    <property type="component" value="Unassembled WGS sequence"/>
</dbReference>
<reference evidence="2 3" key="1">
    <citation type="journal article" date="2012" name="J. Bacteriol.">
        <title>Genome Sequence of Idiomarina xiamenensis Type Strain 10-D-4.</title>
        <authorList>
            <person name="Lai Q."/>
            <person name="Wang L."/>
            <person name="Wang W."/>
            <person name="Shao Z."/>
        </authorList>
    </citation>
    <scope>NUCLEOTIDE SEQUENCE [LARGE SCALE GENOMIC DNA]</scope>
    <source>
        <strain evidence="2 3">10-D-4</strain>
    </source>
</reference>
<keyword evidence="1" id="KW-0472">Membrane</keyword>
<dbReference type="InterPro" id="IPR021367">
    <property type="entry name" value="DUF2982"/>
</dbReference>
<evidence type="ECO:0000313" key="3">
    <source>
        <dbReference type="Proteomes" id="UP000014115"/>
    </source>
</evidence>
<evidence type="ECO:0000256" key="1">
    <source>
        <dbReference type="SAM" id="Phobius"/>
    </source>
</evidence>
<gene>
    <name evidence="2" type="ORF">A10D4_02940</name>
</gene>
<feature type="transmembrane region" description="Helical" evidence="1">
    <location>
        <begin position="16"/>
        <end position="36"/>
    </location>
</feature>
<name>K2JP52_9GAMM</name>
<sequence length="227" mass="26628">MNLPEQYVTALTKRNALTVAALGVFCLVFMAFCWLAEIPLPTLIWLCLWLLSSVSLLLAAGKYFEPDYSLKITPETIDYVHRKGTWRLHWDNIVRFDIPRVQRPFALEDLPYIAFRVDNIDRALADISPRLANHLVFEQRQLLIMALRHQLPDAHDYSDYFDIPERYISPNGQQYRGVMAVFATRTAQLRELLGYDFYISANALDRDLFEFRDYLRQLQQSKNQYLS</sequence>
<dbReference type="Pfam" id="PF11201">
    <property type="entry name" value="DUF2982"/>
    <property type="match status" value="1"/>
</dbReference>
<organism evidence="2 3">
    <name type="scientific">Idiomarina xiamenensis 10-D-4</name>
    <dbReference type="NCBI Taxonomy" id="740709"/>
    <lineage>
        <taxon>Bacteria</taxon>
        <taxon>Pseudomonadati</taxon>
        <taxon>Pseudomonadota</taxon>
        <taxon>Gammaproteobacteria</taxon>
        <taxon>Alteromonadales</taxon>
        <taxon>Idiomarinaceae</taxon>
        <taxon>Idiomarina</taxon>
    </lineage>
</organism>
<keyword evidence="3" id="KW-1185">Reference proteome</keyword>
<evidence type="ECO:0008006" key="4">
    <source>
        <dbReference type="Google" id="ProtNLM"/>
    </source>
</evidence>
<evidence type="ECO:0000313" key="2">
    <source>
        <dbReference type="EMBL" id="EKE85266.1"/>
    </source>
</evidence>
<proteinExistence type="predicted"/>
<dbReference type="AlphaFoldDB" id="K2JP52"/>
<dbReference type="EMBL" id="AMRG01000003">
    <property type="protein sequence ID" value="EKE85266.1"/>
    <property type="molecule type" value="Genomic_DNA"/>
</dbReference>
<keyword evidence="1" id="KW-0812">Transmembrane</keyword>
<feature type="transmembrane region" description="Helical" evidence="1">
    <location>
        <begin position="43"/>
        <end position="64"/>
    </location>
</feature>
<dbReference type="eggNOG" id="ENOG5032S0P">
    <property type="taxonomic scope" value="Bacteria"/>
</dbReference>
<keyword evidence="1" id="KW-1133">Transmembrane helix</keyword>
<dbReference type="STRING" id="740709.A10D4_02940"/>
<protein>
    <recommendedName>
        <fullName evidence="4">DUF2982 domain-containing protein</fullName>
    </recommendedName>
</protein>
<dbReference type="PATRIC" id="fig|740709.3.peg.590"/>
<accession>K2JP52</accession>